<proteinExistence type="predicted"/>
<dbReference type="EMBL" id="CAJHJT010000001">
    <property type="protein sequence ID" value="CAD6994128.1"/>
    <property type="molecule type" value="Genomic_DNA"/>
</dbReference>
<sequence>MSIVDPALLLKRFGEAEIDLERITRGSGVSSVSSYDDSAESAISLRYSIEDKDEQRPSKLDIRERGER</sequence>
<dbReference type="AlphaFoldDB" id="A0A811U715"/>
<name>A0A811U715_CERCA</name>
<feature type="region of interest" description="Disordered" evidence="1">
    <location>
        <begin position="46"/>
        <end position="68"/>
    </location>
</feature>
<protein>
    <submittedName>
        <fullName evidence="2">(Mediterranean fruit fly) hypothetical protein</fullName>
    </submittedName>
</protein>
<keyword evidence="3" id="KW-1185">Reference proteome</keyword>
<evidence type="ECO:0000313" key="3">
    <source>
        <dbReference type="Proteomes" id="UP000606786"/>
    </source>
</evidence>
<reference evidence="2" key="1">
    <citation type="submission" date="2020-11" db="EMBL/GenBank/DDBJ databases">
        <authorList>
            <person name="Whitehead M."/>
        </authorList>
    </citation>
    <scope>NUCLEOTIDE SEQUENCE</scope>
    <source>
        <strain evidence="2">EGII</strain>
    </source>
</reference>
<gene>
    <name evidence="2" type="ORF">CCAP1982_LOCUS2894</name>
</gene>
<accession>A0A811U715</accession>
<feature type="compositionally biased region" description="Basic and acidic residues" evidence="1">
    <location>
        <begin position="48"/>
        <end position="68"/>
    </location>
</feature>
<dbReference type="Proteomes" id="UP000606786">
    <property type="component" value="Unassembled WGS sequence"/>
</dbReference>
<organism evidence="2 3">
    <name type="scientific">Ceratitis capitata</name>
    <name type="common">Mediterranean fruit fly</name>
    <name type="synonym">Tephritis capitata</name>
    <dbReference type="NCBI Taxonomy" id="7213"/>
    <lineage>
        <taxon>Eukaryota</taxon>
        <taxon>Metazoa</taxon>
        <taxon>Ecdysozoa</taxon>
        <taxon>Arthropoda</taxon>
        <taxon>Hexapoda</taxon>
        <taxon>Insecta</taxon>
        <taxon>Pterygota</taxon>
        <taxon>Neoptera</taxon>
        <taxon>Endopterygota</taxon>
        <taxon>Diptera</taxon>
        <taxon>Brachycera</taxon>
        <taxon>Muscomorpha</taxon>
        <taxon>Tephritoidea</taxon>
        <taxon>Tephritidae</taxon>
        <taxon>Ceratitis</taxon>
        <taxon>Ceratitis</taxon>
    </lineage>
</organism>
<comment type="caution">
    <text evidence="2">The sequence shown here is derived from an EMBL/GenBank/DDBJ whole genome shotgun (WGS) entry which is preliminary data.</text>
</comment>
<evidence type="ECO:0000256" key="1">
    <source>
        <dbReference type="SAM" id="MobiDB-lite"/>
    </source>
</evidence>
<evidence type="ECO:0000313" key="2">
    <source>
        <dbReference type="EMBL" id="CAD6994128.1"/>
    </source>
</evidence>